<dbReference type="InterPro" id="IPR009956">
    <property type="entry name" value="Post-segregation_anti-tox_CcdA"/>
</dbReference>
<dbReference type="KEGG" id="sjv:SJAV_27370"/>
<evidence type="ECO:0000256" key="1">
    <source>
        <dbReference type="ARBA" id="ARBA00022649"/>
    </source>
</evidence>
<gene>
    <name evidence="3" type="ORF">SJAV_27370</name>
</gene>
<name>A0AAT9GV35_9CREN</name>
<reference evidence="3" key="1">
    <citation type="submission" date="2024-03" db="EMBL/GenBank/DDBJ databases">
        <title>Complete genome sequence of Sulfurisphaera javensis strain KD-1.</title>
        <authorList>
            <person name="Sakai H."/>
            <person name="Nur N."/>
            <person name="Suwanto A."/>
            <person name="Kurosawa N."/>
        </authorList>
    </citation>
    <scope>NUCLEOTIDE SEQUENCE</scope>
    <source>
        <strain evidence="3">KD-1</strain>
    </source>
</reference>
<organism evidence="3">
    <name type="scientific">Sulfurisphaera javensis</name>
    <dbReference type="NCBI Taxonomy" id="2049879"/>
    <lineage>
        <taxon>Archaea</taxon>
        <taxon>Thermoproteota</taxon>
        <taxon>Thermoprotei</taxon>
        <taxon>Sulfolobales</taxon>
        <taxon>Sulfolobaceae</taxon>
        <taxon>Sulfurisphaera</taxon>
    </lineage>
</organism>
<sequence>MNMSTEVLSIRIKKELKEKAEKLGINIREVVEKALEEEIKRREEEKIREVAKEIIENMKDVTVNEWIKIVRENRSER</sequence>
<keyword evidence="1" id="KW-1277">Toxin-antitoxin system</keyword>
<dbReference type="EMBL" id="AP031322">
    <property type="protein sequence ID" value="BFH74793.1"/>
    <property type="molecule type" value="Genomic_DNA"/>
</dbReference>
<feature type="coiled-coil region" evidence="2">
    <location>
        <begin position="13"/>
        <end position="53"/>
    </location>
</feature>
<evidence type="ECO:0000313" key="3">
    <source>
        <dbReference type="EMBL" id="BFH74793.1"/>
    </source>
</evidence>
<keyword evidence="2" id="KW-0175">Coiled coil</keyword>
<proteinExistence type="predicted"/>
<dbReference type="AlphaFoldDB" id="A0AAT9GV35"/>
<evidence type="ECO:0000256" key="2">
    <source>
        <dbReference type="SAM" id="Coils"/>
    </source>
</evidence>
<dbReference type="Pfam" id="PF07362">
    <property type="entry name" value="CcdA"/>
    <property type="match status" value="1"/>
</dbReference>
<protein>
    <submittedName>
        <fullName evidence="3">Type II toxin-antitoxin system CcdA family antitoxin</fullName>
    </submittedName>
</protein>
<accession>A0AAT9GV35</accession>